<proteinExistence type="predicted"/>
<feature type="compositionally biased region" description="Basic residues" evidence="1">
    <location>
        <begin position="479"/>
        <end position="488"/>
    </location>
</feature>
<feature type="region of interest" description="Disordered" evidence="1">
    <location>
        <begin position="463"/>
        <end position="527"/>
    </location>
</feature>
<dbReference type="Proteomes" id="UP000786811">
    <property type="component" value="Unassembled WGS sequence"/>
</dbReference>
<sequence length="527" mass="57172">MDLTEAFPGGSDAADDLGKTDFFDFVVSPLSAAPSHCSGTIDDDTVNYLQHRQSRRMYLQDGRRDDDGREIHSTSTSFIKQETNNNTLTALPPVSTITGSLNHHVRNHCIQSSEIPMEADCDYWGTTDDVKDGQQTCNILLEDLNKYCWTTHANPQCRDDVNDTEGHHQNPHHRVSVGNDRHQNTDGAIYTLTVLNNETNSMDGLDCCKSPVASNNDSWTLRPNLDLDAILNLESSHPDADSVHDVQNSAEIARNNERYHIISTTPSSQYATDDSGFVERDNNNDWKLSDQNHLQEVSGDSAESLLRNALQGKLYSGPTQITLASSTKSTGIAVSLSTGSNVIKQEPQDESMHGCTEEDLLLSQLETTTYRPGDYEKLKSIANEVVENYCNLEPVCNVSGTTTLMYTLDPTSGSLGTITLPAELGQVGTVTVVTAAPQELTDQTAARSDDSGGQIQVVTVNNRPMISNSTTTTTTTAKPAKKYSRKNNRNAANANSAAAGANGSVDSGNQSAPGSLPSATVQRKERL</sequence>
<gene>
    <name evidence="2" type="ORF">HICCMSTLAB_LOCUS8766</name>
</gene>
<evidence type="ECO:0000313" key="3">
    <source>
        <dbReference type="Proteomes" id="UP000786811"/>
    </source>
</evidence>
<protein>
    <submittedName>
        <fullName evidence="2">Uncharacterized protein</fullName>
    </submittedName>
</protein>
<dbReference type="AlphaFoldDB" id="A0A8J2HEY2"/>
<organism evidence="2 3">
    <name type="scientific">Cotesia congregata</name>
    <name type="common">Parasitoid wasp</name>
    <name type="synonym">Apanteles congregatus</name>
    <dbReference type="NCBI Taxonomy" id="51543"/>
    <lineage>
        <taxon>Eukaryota</taxon>
        <taxon>Metazoa</taxon>
        <taxon>Ecdysozoa</taxon>
        <taxon>Arthropoda</taxon>
        <taxon>Hexapoda</taxon>
        <taxon>Insecta</taxon>
        <taxon>Pterygota</taxon>
        <taxon>Neoptera</taxon>
        <taxon>Endopterygota</taxon>
        <taxon>Hymenoptera</taxon>
        <taxon>Apocrita</taxon>
        <taxon>Ichneumonoidea</taxon>
        <taxon>Braconidae</taxon>
        <taxon>Microgastrinae</taxon>
        <taxon>Cotesia</taxon>
    </lineage>
</organism>
<reference evidence="2" key="1">
    <citation type="submission" date="2021-04" db="EMBL/GenBank/DDBJ databases">
        <authorList>
            <person name="Chebbi M.A.C M."/>
        </authorList>
    </citation>
    <scope>NUCLEOTIDE SEQUENCE</scope>
</reference>
<evidence type="ECO:0000313" key="2">
    <source>
        <dbReference type="EMBL" id="CAG5097565.1"/>
    </source>
</evidence>
<dbReference type="EMBL" id="CAJNRD030001121">
    <property type="protein sequence ID" value="CAG5097565.1"/>
    <property type="molecule type" value="Genomic_DNA"/>
</dbReference>
<feature type="compositionally biased region" description="Low complexity" evidence="1">
    <location>
        <begin position="489"/>
        <end position="509"/>
    </location>
</feature>
<dbReference type="OrthoDB" id="6077919at2759"/>
<accession>A0A8J2HEY2</accession>
<keyword evidence="3" id="KW-1185">Reference proteome</keyword>
<comment type="caution">
    <text evidence="2">The sequence shown here is derived from an EMBL/GenBank/DDBJ whole genome shotgun (WGS) entry which is preliminary data.</text>
</comment>
<name>A0A8J2HEY2_COTCN</name>
<feature type="compositionally biased region" description="Polar residues" evidence="1">
    <location>
        <begin position="510"/>
        <end position="521"/>
    </location>
</feature>
<evidence type="ECO:0000256" key="1">
    <source>
        <dbReference type="SAM" id="MobiDB-lite"/>
    </source>
</evidence>
<feature type="region of interest" description="Disordered" evidence="1">
    <location>
        <begin position="164"/>
        <end position="183"/>
    </location>
</feature>